<sequence length="45" mass="4999">SVCAHLTIDGIIVNAIRGARLKNVNHYTEREREEIGDDSMSTDVV</sequence>
<evidence type="ECO:0000313" key="2">
    <source>
        <dbReference type="Proteomes" id="UP000265618"/>
    </source>
</evidence>
<evidence type="ECO:0000313" key="1">
    <source>
        <dbReference type="EMBL" id="GIQ92928.1"/>
    </source>
</evidence>
<feature type="non-terminal residue" evidence="1">
    <location>
        <position position="1"/>
    </location>
</feature>
<reference evidence="1 2" key="1">
    <citation type="journal article" date="2018" name="PLoS ONE">
        <title>The draft genome of Kipferlia bialata reveals reductive genome evolution in fornicate parasites.</title>
        <authorList>
            <person name="Tanifuji G."/>
            <person name="Takabayashi S."/>
            <person name="Kume K."/>
            <person name="Takagi M."/>
            <person name="Nakayama T."/>
            <person name="Kamikawa R."/>
            <person name="Inagaki Y."/>
            <person name="Hashimoto T."/>
        </authorList>
    </citation>
    <scope>NUCLEOTIDE SEQUENCE [LARGE SCALE GENOMIC DNA]</scope>
    <source>
        <strain evidence="1">NY0173</strain>
    </source>
</reference>
<keyword evidence="2" id="KW-1185">Reference proteome</keyword>
<organism evidence="1 2">
    <name type="scientific">Kipferlia bialata</name>
    <dbReference type="NCBI Taxonomy" id="797122"/>
    <lineage>
        <taxon>Eukaryota</taxon>
        <taxon>Metamonada</taxon>
        <taxon>Carpediemonas-like organisms</taxon>
        <taxon>Kipferlia</taxon>
    </lineage>
</organism>
<accession>A0A9K3DBZ8</accession>
<comment type="caution">
    <text evidence="1">The sequence shown here is derived from an EMBL/GenBank/DDBJ whole genome shotgun (WGS) entry which is preliminary data.</text>
</comment>
<gene>
    <name evidence="1" type="ORF">KIPB_017008</name>
</gene>
<dbReference type="AlphaFoldDB" id="A0A9K3DBZ8"/>
<dbReference type="EMBL" id="BDIP01010948">
    <property type="protein sequence ID" value="GIQ92928.1"/>
    <property type="molecule type" value="Genomic_DNA"/>
</dbReference>
<feature type="non-terminal residue" evidence="1">
    <location>
        <position position="45"/>
    </location>
</feature>
<dbReference type="Proteomes" id="UP000265618">
    <property type="component" value="Unassembled WGS sequence"/>
</dbReference>
<proteinExistence type="predicted"/>
<name>A0A9K3DBZ8_9EUKA</name>
<protein>
    <submittedName>
        <fullName evidence="1">Uncharacterized protein</fullName>
    </submittedName>
</protein>